<dbReference type="EMBL" id="BAAAUF010000017">
    <property type="protein sequence ID" value="GAA3039011.1"/>
    <property type="molecule type" value="Genomic_DNA"/>
</dbReference>
<feature type="domain" description="HTH lysR-type" evidence="6">
    <location>
        <begin position="1"/>
        <end position="59"/>
    </location>
</feature>
<dbReference type="Proteomes" id="UP001501532">
    <property type="component" value="Unassembled WGS sequence"/>
</dbReference>
<dbReference type="InterPro" id="IPR036388">
    <property type="entry name" value="WH-like_DNA-bd_sf"/>
</dbReference>
<evidence type="ECO:0000256" key="5">
    <source>
        <dbReference type="SAM" id="MobiDB-lite"/>
    </source>
</evidence>
<evidence type="ECO:0000259" key="6">
    <source>
        <dbReference type="PROSITE" id="PS50931"/>
    </source>
</evidence>
<evidence type="ECO:0000256" key="3">
    <source>
        <dbReference type="ARBA" id="ARBA00023125"/>
    </source>
</evidence>
<feature type="region of interest" description="Disordered" evidence="5">
    <location>
        <begin position="312"/>
        <end position="336"/>
    </location>
</feature>
<dbReference type="PANTHER" id="PTHR30346">
    <property type="entry name" value="TRANSCRIPTIONAL DUAL REGULATOR HCAR-RELATED"/>
    <property type="match status" value="1"/>
</dbReference>
<feature type="compositionally biased region" description="Basic and acidic residues" evidence="5">
    <location>
        <begin position="185"/>
        <end position="200"/>
    </location>
</feature>
<proteinExistence type="inferred from homology"/>
<organism evidence="7 8">
    <name type="scientific">Streptomyces glomeratus</name>
    <dbReference type="NCBI Taxonomy" id="284452"/>
    <lineage>
        <taxon>Bacteria</taxon>
        <taxon>Bacillati</taxon>
        <taxon>Actinomycetota</taxon>
        <taxon>Actinomycetes</taxon>
        <taxon>Kitasatosporales</taxon>
        <taxon>Streptomycetaceae</taxon>
        <taxon>Streptomyces</taxon>
    </lineage>
</organism>
<keyword evidence="4" id="KW-0804">Transcription</keyword>
<evidence type="ECO:0000313" key="7">
    <source>
        <dbReference type="EMBL" id="GAA3039011.1"/>
    </source>
</evidence>
<dbReference type="SUPFAM" id="SSF46785">
    <property type="entry name" value="Winged helix' DNA-binding domain"/>
    <property type="match status" value="1"/>
</dbReference>
<gene>
    <name evidence="7" type="ORF">GCM10010448_21800</name>
</gene>
<keyword evidence="8" id="KW-1185">Reference proteome</keyword>
<accession>A0ABP6LEL5</accession>
<comment type="similarity">
    <text evidence="1">Belongs to the LysR transcriptional regulatory family.</text>
</comment>
<keyword evidence="2" id="KW-0805">Transcription regulation</keyword>
<evidence type="ECO:0000256" key="4">
    <source>
        <dbReference type="ARBA" id="ARBA00023163"/>
    </source>
</evidence>
<protein>
    <recommendedName>
        <fullName evidence="6">HTH lysR-type domain-containing protein</fullName>
    </recommendedName>
</protein>
<dbReference type="InterPro" id="IPR000847">
    <property type="entry name" value="LysR_HTH_N"/>
</dbReference>
<dbReference type="InterPro" id="IPR036390">
    <property type="entry name" value="WH_DNA-bd_sf"/>
</dbReference>
<sequence length="336" mass="35194">MDLLAHLEAYVAAVDEASFTRAADRLGIAQPLLSRRIKTLEAHFGGLLFDRSRRQVTTTELGVLLLPYAQDVLDRAQRLRHVARSARESAVCAVGVPADCGPAALARVIRAGAERGTTIGVRELPPDERVSGLADGSLEYALVRVSPEHAALRVPLGLASAPPAHAPEGASRDPAGTRRRRPRPVHLEDLRPRRGRGTTREQRVPVPILTLAEDQVPSAQDRLGRAAARAGLPEGLVRPAGPMATALAETLAGRVTLLCAEPFARRHGAGWAPLGDGSLHRGCDVDAARRQQGGADVPGWLVTLLAAAAGAAATRPATAPPGAMGGEAPSRLAARG</sequence>
<evidence type="ECO:0000256" key="2">
    <source>
        <dbReference type="ARBA" id="ARBA00023015"/>
    </source>
</evidence>
<reference evidence="8" key="1">
    <citation type="journal article" date="2019" name="Int. J. Syst. Evol. Microbiol.">
        <title>The Global Catalogue of Microorganisms (GCM) 10K type strain sequencing project: providing services to taxonomists for standard genome sequencing and annotation.</title>
        <authorList>
            <consortium name="The Broad Institute Genomics Platform"/>
            <consortium name="The Broad Institute Genome Sequencing Center for Infectious Disease"/>
            <person name="Wu L."/>
            <person name="Ma J."/>
        </authorList>
    </citation>
    <scope>NUCLEOTIDE SEQUENCE [LARGE SCALE GENOMIC DNA]</scope>
    <source>
        <strain evidence="8">JCM 9091</strain>
    </source>
</reference>
<comment type="caution">
    <text evidence="7">The sequence shown here is derived from an EMBL/GenBank/DDBJ whole genome shotgun (WGS) entry which is preliminary data.</text>
</comment>
<feature type="compositionally biased region" description="Low complexity" evidence="5">
    <location>
        <begin position="312"/>
        <end position="329"/>
    </location>
</feature>
<dbReference type="Pfam" id="PF00126">
    <property type="entry name" value="HTH_1"/>
    <property type="match status" value="1"/>
</dbReference>
<dbReference type="RefSeq" id="WP_344413588.1">
    <property type="nucleotide sequence ID" value="NZ_BAAAUF010000017.1"/>
</dbReference>
<dbReference type="PROSITE" id="PS50931">
    <property type="entry name" value="HTH_LYSR"/>
    <property type="match status" value="1"/>
</dbReference>
<dbReference type="PRINTS" id="PR00039">
    <property type="entry name" value="HTHLYSR"/>
</dbReference>
<evidence type="ECO:0000313" key="8">
    <source>
        <dbReference type="Proteomes" id="UP001501532"/>
    </source>
</evidence>
<name>A0ABP6LEL5_9ACTN</name>
<keyword evidence="3" id="KW-0238">DNA-binding</keyword>
<evidence type="ECO:0000256" key="1">
    <source>
        <dbReference type="ARBA" id="ARBA00009437"/>
    </source>
</evidence>
<feature type="region of interest" description="Disordered" evidence="5">
    <location>
        <begin position="159"/>
        <end position="200"/>
    </location>
</feature>
<dbReference type="PANTHER" id="PTHR30346:SF0">
    <property type="entry name" value="HCA OPERON TRANSCRIPTIONAL ACTIVATOR HCAR"/>
    <property type="match status" value="1"/>
</dbReference>
<dbReference type="Gene3D" id="1.10.10.10">
    <property type="entry name" value="Winged helix-like DNA-binding domain superfamily/Winged helix DNA-binding domain"/>
    <property type="match status" value="1"/>
</dbReference>